<accession>A0A3A1YQT7</accession>
<dbReference type="OrthoDB" id="9803751at2"/>
<evidence type="ECO:0000256" key="3">
    <source>
        <dbReference type="ARBA" id="ARBA00022801"/>
    </source>
</evidence>
<comment type="PTM">
    <text evidence="5">The conversion to 3-oxoalanine (also known as C-formylglycine, FGly), of a serine or cysteine residue in prokaryotes and of a cysteine residue in eukaryotes, is critical for catalytic activity.</text>
</comment>
<dbReference type="SUPFAM" id="SSF53649">
    <property type="entry name" value="Alkaline phosphatase-like"/>
    <property type="match status" value="1"/>
</dbReference>
<dbReference type="InterPro" id="IPR024607">
    <property type="entry name" value="Sulfatase_CS"/>
</dbReference>
<evidence type="ECO:0000256" key="2">
    <source>
        <dbReference type="ARBA" id="ARBA00022723"/>
    </source>
</evidence>
<evidence type="ECO:0000259" key="7">
    <source>
        <dbReference type="Pfam" id="PF00884"/>
    </source>
</evidence>
<organism evidence="8 9">
    <name type="scientific">Psittacicella hinzii</name>
    <dbReference type="NCBI Taxonomy" id="2028575"/>
    <lineage>
        <taxon>Bacteria</taxon>
        <taxon>Pseudomonadati</taxon>
        <taxon>Pseudomonadota</taxon>
        <taxon>Gammaproteobacteria</taxon>
        <taxon>Pasteurellales</taxon>
        <taxon>Psittacicellaceae</taxon>
        <taxon>Psittacicella</taxon>
    </lineage>
</organism>
<dbReference type="InterPro" id="IPR000917">
    <property type="entry name" value="Sulfatase_N"/>
</dbReference>
<dbReference type="PANTHER" id="PTHR42693">
    <property type="entry name" value="ARYLSULFATASE FAMILY MEMBER"/>
    <property type="match status" value="1"/>
</dbReference>
<dbReference type="PANTHER" id="PTHR42693:SF53">
    <property type="entry name" value="ENDO-4-O-SULFATASE"/>
    <property type="match status" value="1"/>
</dbReference>
<protein>
    <submittedName>
        <fullName evidence="8">Arylsulfatase</fullName>
    </submittedName>
</protein>
<keyword evidence="4" id="KW-0106">Calcium</keyword>
<keyword evidence="2" id="KW-0479">Metal-binding</keyword>
<dbReference type="Gene3D" id="3.30.1120.10">
    <property type="match status" value="1"/>
</dbReference>
<dbReference type="EMBL" id="NRJG01000035">
    <property type="protein sequence ID" value="RIY39310.1"/>
    <property type="molecule type" value="Genomic_DNA"/>
</dbReference>
<dbReference type="Gene3D" id="3.40.720.10">
    <property type="entry name" value="Alkaline Phosphatase, subunit A"/>
    <property type="match status" value="1"/>
</dbReference>
<comment type="caution">
    <text evidence="8">The sequence shown here is derived from an EMBL/GenBank/DDBJ whole genome shotgun (WGS) entry which is preliminary data.</text>
</comment>
<proteinExistence type="inferred from homology"/>
<dbReference type="GO" id="GO:0004065">
    <property type="term" value="F:arylsulfatase activity"/>
    <property type="evidence" value="ECO:0007669"/>
    <property type="project" value="TreeGrafter"/>
</dbReference>
<evidence type="ECO:0000256" key="4">
    <source>
        <dbReference type="ARBA" id="ARBA00022837"/>
    </source>
</evidence>
<evidence type="ECO:0000256" key="1">
    <source>
        <dbReference type="ARBA" id="ARBA00008779"/>
    </source>
</evidence>
<reference evidence="8 9" key="1">
    <citation type="submission" date="2017-08" db="EMBL/GenBank/DDBJ databases">
        <title>Reclassification of Bisgaard taxon 37 and 44.</title>
        <authorList>
            <person name="Christensen H."/>
        </authorList>
    </citation>
    <scope>NUCLEOTIDE SEQUENCE [LARGE SCALE GENOMIC DNA]</scope>
    <source>
        <strain evidence="8 9">111</strain>
    </source>
</reference>
<dbReference type="GO" id="GO:0046872">
    <property type="term" value="F:metal ion binding"/>
    <property type="evidence" value="ECO:0007669"/>
    <property type="project" value="UniProtKB-KW"/>
</dbReference>
<dbReference type="AlphaFoldDB" id="A0A3A1YQT7"/>
<comment type="similarity">
    <text evidence="1">Belongs to the sulfatase family.</text>
</comment>
<dbReference type="PROSITE" id="PS00149">
    <property type="entry name" value="SULFATASE_2"/>
    <property type="match status" value="1"/>
</dbReference>
<evidence type="ECO:0000313" key="8">
    <source>
        <dbReference type="EMBL" id="RIY39310.1"/>
    </source>
</evidence>
<dbReference type="PROSITE" id="PS00523">
    <property type="entry name" value="SULFATASE_1"/>
    <property type="match status" value="1"/>
</dbReference>
<evidence type="ECO:0000313" key="9">
    <source>
        <dbReference type="Proteomes" id="UP000265916"/>
    </source>
</evidence>
<feature type="modified residue" description="3-oxoalanine (Ser)" evidence="5">
    <location>
        <position position="112"/>
    </location>
</feature>
<gene>
    <name evidence="8" type="ORF">CKF58_02395</name>
</gene>
<feature type="domain" description="Sulfatase N-terminal" evidence="7">
    <location>
        <begin position="38"/>
        <end position="393"/>
    </location>
</feature>
<dbReference type="InterPro" id="IPR050738">
    <property type="entry name" value="Sulfatase"/>
</dbReference>
<dbReference type="Pfam" id="PF00884">
    <property type="entry name" value="Sulfatase"/>
    <property type="match status" value="1"/>
</dbReference>
<dbReference type="InterPro" id="IPR017850">
    <property type="entry name" value="Alkaline_phosphatase_core_sf"/>
</dbReference>
<name>A0A3A1YQT7_9GAMM</name>
<feature type="chain" id="PRO_5017315708" evidence="6">
    <location>
        <begin position="31"/>
        <end position="547"/>
    </location>
</feature>
<keyword evidence="6" id="KW-0732">Signal</keyword>
<evidence type="ECO:0000256" key="5">
    <source>
        <dbReference type="PIRSR" id="PIRSR600917-52"/>
    </source>
</evidence>
<feature type="signal peptide" evidence="6">
    <location>
        <begin position="1"/>
        <end position="30"/>
    </location>
</feature>
<keyword evidence="9" id="KW-1185">Reference proteome</keyword>
<evidence type="ECO:0000256" key="6">
    <source>
        <dbReference type="SAM" id="SignalP"/>
    </source>
</evidence>
<keyword evidence="3" id="KW-0378">Hydrolase</keyword>
<sequence length="547" mass="60804">MKLSLKPWYKCLALASLVAPATMLATPSHAVSTDPSRPNILVIVMDDLGIGQLNFNLATLNKNALAQKPQAPRYAADLDKLIAAAEQAMPNISELAAQGVKMTNAFVAHAVSGPSRAAIFTGKAPGSFGIYGNDDSFSGVPLEQKFLPELFQAAGYNTANIGKFHNARVNRDRSIGRKYISPELQTRDYHDNWSAIPDKGFAPQDRGFDFSYSYFASGAALYNSPAFWRNDKPETSWGYTTHNLTKETMDFIDQSGDKPFYINLAYSVPHIPLEQASPAKYMDKFNTGNVEADKYYASLNAADEGIGKIIAQLKEKNALDNTIIFFLSDNGSVHEAPLPLNGNNSSYKGLYHNGALNVPFIVYYPRLIPAGSVNDTFISAMDILPTSLRLAGIKIPYNLKLDGKDIMPVLAGKTKESPHKYLYWAGPGAFHYSEENMPFWSGYWDYITYKADKAPNNPNLERNAKGSWAIRDGEYALIYLNDGSSNPIKLYNEKLDPGYTKDLAQQMPEKFVELRRAFYQWLSTQPRPIQWNPEEFDLMLQAAKGDA</sequence>
<dbReference type="RefSeq" id="WP_119530494.1">
    <property type="nucleotide sequence ID" value="NZ_JBHSSP010000002.1"/>
</dbReference>
<dbReference type="Proteomes" id="UP000265916">
    <property type="component" value="Unassembled WGS sequence"/>
</dbReference>